<dbReference type="Proteomes" id="UP000031563">
    <property type="component" value="Unassembled WGS sequence"/>
</dbReference>
<name>A0A0F5I7D9_BACTR</name>
<evidence type="ECO:0000259" key="1">
    <source>
        <dbReference type="PROSITE" id="PS50930"/>
    </source>
</evidence>
<feature type="domain" description="HTH LytTR-type" evidence="1">
    <location>
        <begin position="112"/>
        <end position="216"/>
    </location>
</feature>
<gene>
    <name evidence="2" type="ORF">QY95_01135</name>
</gene>
<dbReference type="STRING" id="1221996.QY95_01135"/>
<dbReference type="InterPro" id="IPR007492">
    <property type="entry name" value="LytTR_DNA-bd_dom"/>
</dbReference>
<sequence>MNKVTIVSVMNLLKEQLPPYTSIAIADKEEFIYYHPGKLVDLRIQSGDPIREGSVTQKAIREKQEVSQYIDSEVYGLPYYAVSKPLFEDGEVIGTVTTIFPAKPSPIGRNFFTIKSEDRWYTIPYEDIVYLESENRKTKVQAMSGNGYHKMNLTELEFMLPDDLFIRVHRSYIVNVSHIQEIQPDSHSTFLLIMKDRTKIPVSQTYSSSFRKALNY</sequence>
<dbReference type="Gene3D" id="2.20.25.10">
    <property type="match status" value="1"/>
</dbReference>
<protein>
    <submittedName>
        <fullName evidence="2">Transcriptional regulatory protein</fullName>
    </submittedName>
</protein>
<keyword evidence="3" id="KW-1185">Reference proteome</keyword>
<dbReference type="Pfam" id="PF04397">
    <property type="entry name" value="LytTR"/>
    <property type="match status" value="1"/>
</dbReference>
<dbReference type="SMART" id="SM00850">
    <property type="entry name" value="LytTR"/>
    <property type="match status" value="1"/>
</dbReference>
<comment type="caution">
    <text evidence="2">The sequence shown here is derived from an EMBL/GenBank/DDBJ whole genome shotgun (WGS) entry which is preliminary data.</text>
</comment>
<dbReference type="GO" id="GO:0000156">
    <property type="term" value="F:phosphorelay response regulator activity"/>
    <property type="evidence" value="ECO:0007669"/>
    <property type="project" value="InterPro"/>
</dbReference>
<accession>A0A0F5I7D9</accession>
<organism evidence="2 3">
    <name type="scientific">Bacillus thermotolerans</name>
    <name type="common">Quasibacillus thermotolerans</name>
    <dbReference type="NCBI Taxonomy" id="1221996"/>
    <lineage>
        <taxon>Bacteria</taxon>
        <taxon>Bacillati</taxon>
        <taxon>Bacillota</taxon>
        <taxon>Bacilli</taxon>
        <taxon>Bacillales</taxon>
        <taxon>Bacillaceae</taxon>
        <taxon>Bacillus</taxon>
    </lineage>
</organism>
<dbReference type="InterPro" id="IPR046947">
    <property type="entry name" value="LytR-like"/>
</dbReference>
<dbReference type="OrthoDB" id="9802383at2"/>
<dbReference type="PANTHER" id="PTHR37299:SF4">
    <property type="entry name" value="TRANSCRIPTIONAL REGULATOR"/>
    <property type="match status" value="1"/>
</dbReference>
<reference evidence="2" key="1">
    <citation type="submission" date="2015-02" db="EMBL/GenBank/DDBJ databases">
        <title>Genome Assembly of Bacillaceae bacterium MTCC 8252.</title>
        <authorList>
            <person name="Verma A."/>
            <person name="Khatri I."/>
            <person name="Mual P."/>
            <person name="Subramanian S."/>
            <person name="Krishnamurthi S."/>
        </authorList>
    </citation>
    <scope>NUCLEOTIDE SEQUENCE [LARGE SCALE GENOMIC DNA]</scope>
    <source>
        <strain evidence="2">MTCC 8252</strain>
    </source>
</reference>
<evidence type="ECO:0000313" key="2">
    <source>
        <dbReference type="EMBL" id="KKB41072.1"/>
    </source>
</evidence>
<proteinExistence type="predicted"/>
<dbReference type="GO" id="GO:0003677">
    <property type="term" value="F:DNA binding"/>
    <property type="evidence" value="ECO:0007669"/>
    <property type="project" value="InterPro"/>
</dbReference>
<dbReference type="RefSeq" id="WP_040047372.1">
    <property type="nucleotide sequence ID" value="NZ_JWIR02000025.1"/>
</dbReference>
<evidence type="ECO:0000313" key="3">
    <source>
        <dbReference type="Proteomes" id="UP000031563"/>
    </source>
</evidence>
<dbReference type="AlphaFoldDB" id="A0A0F5I7D9"/>
<dbReference type="PROSITE" id="PS50930">
    <property type="entry name" value="HTH_LYTTR"/>
    <property type="match status" value="1"/>
</dbReference>
<dbReference type="Gene3D" id="2.40.50.40">
    <property type="match status" value="1"/>
</dbReference>
<dbReference type="EMBL" id="JWIR02000025">
    <property type="protein sequence ID" value="KKB41072.1"/>
    <property type="molecule type" value="Genomic_DNA"/>
</dbReference>
<dbReference type="PANTHER" id="PTHR37299">
    <property type="entry name" value="TRANSCRIPTIONAL REGULATOR-RELATED"/>
    <property type="match status" value="1"/>
</dbReference>